<dbReference type="FunFam" id="3.40.50.300:FF:000134">
    <property type="entry name" value="Iron-enterobactin ABC transporter ATP-binding protein"/>
    <property type="match status" value="1"/>
</dbReference>
<dbReference type="PROSITE" id="PS50893">
    <property type="entry name" value="ABC_TRANSPORTER_2"/>
    <property type="match status" value="1"/>
</dbReference>
<dbReference type="PANTHER" id="PTHR42734:SF5">
    <property type="entry name" value="IRON TRANSPORT SYSTEM ATP-BINDING PROTEIN HI_0361-RELATED"/>
    <property type="match status" value="1"/>
</dbReference>
<sequence length="284" mass="31375">MVPTPALSVRKLAVAYPGHVALEDVTFEIPQGVLAGIVGPNGAGKSTLFKAVLELVPRVSGEVYVFGEPYRAARRRVAYVPQREEVDWDFPVTVWDVVLMGRYGRLGLFRRPGKEDYAAAESALERVGMAEYRRRQIGELSGGQRQRVFLARALAQEADLYLLDEPFAGVDAASERAILDVLRELRRDGKTILVVHHDLQTVREYFEWVVLLNRRVIAAGPMDVAFTPEHLAEAYGGRLLLVEGSSAALRKEGERLSLPSSEMPPVPTETPFDAAISHVSAEGR</sequence>
<evidence type="ECO:0000256" key="1">
    <source>
        <dbReference type="ARBA" id="ARBA00005417"/>
    </source>
</evidence>
<comment type="caution">
    <text evidence="7">The sequence shown here is derived from an EMBL/GenBank/DDBJ whole genome shotgun (WGS) entry which is preliminary data.</text>
</comment>
<evidence type="ECO:0000259" key="6">
    <source>
        <dbReference type="PROSITE" id="PS50893"/>
    </source>
</evidence>
<evidence type="ECO:0000313" key="8">
    <source>
        <dbReference type="Proteomes" id="UP000267019"/>
    </source>
</evidence>
<dbReference type="Pfam" id="PF00005">
    <property type="entry name" value="ABC_tran"/>
    <property type="match status" value="1"/>
</dbReference>
<keyword evidence="3" id="KW-0547">Nucleotide-binding</keyword>
<organism evidence="7 8">
    <name type="scientific">Brockia lithotrophica</name>
    <dbReference type="NCBI Taxonomy" id="933949"/>
    <lineage>
        <taxon>Bacteria</taxon>
        <taxon>Bacillati</taxon>
        <taxon>Bacillota</taxon>
        <taxon>Bacilli</taxon>
        <taxon>Bacillales</taxon>
        <taxon>Bacillales Family X. Incertae Sedis</taxon>
        <taxon>Brockia</taxon>
    </lineage>
</organism>
<gene>
    <name evidence="7" type="ORF">C7438_0498</name>
</gene>
<comment type="similarity">
    <text evidence="1">Belongs to the ABC transporter superfamily.</text>
</comment>
<evidence type="ECO:0000256" key="3">
    <source>
        <dbReference type="ARBA" id="ARBA00022741"/>
    </source>
</evidence>
<dbReference type="InterPro" id="IPR027417">
    <property type="entry name" value="P-loop_NTPase"/>
</dbReference>
<dbReference type="InterPro" id="IPR003593">
    <property type="entry name" value="AAA+_ATPase"/>
</dbReference>
<dbReference type="SMART" id="SM00382">
    <property type="entry name" value="AAA"/>
    <property type="match status" value="1"/>
</dbReference>
<dbReference type="PANTHER" id="PTHR42734">
    <property type="entry name" value="METAL TRANSPORT SYSTEM ATP-BINDING PROTEIN TM_0124-RELATED"/>
    <property type="match status" value="1"/>
</dbReference>
<accession>A0A660LB75</accession>
<evidence type="ECO:0000313" key="7">
    <source>
        <dbReference type="EMBL" id="RKQ88850.1"/>
    </source>
</evidence>
<dbReference type="InterPro" id="IPR003439">
    <property type="entry name" value="ABC_transporter-like_ATP-bd"/>
</dbReference>
<dbReference type="CDD" id="cd03235">
    <property type="entry name" value="ABC_Metallic_Cations"/>
    <property type="match status" value="1"/>
</dbReference>
<feature type="region of interest" description="Disordered" evidence="5">
    <location>
        <begin position="254"/>
        <end position="274"/>
    </location>
</feature>
<reference evidence="7 8" key="1">
    <citation type="submission" date="2018-10" db="EMBL/GenBank/DDBJ databases">
        <title>Genomic Encyclopedia of Type Strains, Phase IV (KMG-IV): sequencing the most valuable type-strain genomes for metagenomic binning, comparative biology and taxonomic classification.</title>
        <authorList>
            <person name="Goeker M."/>
        </authorList>
    </citation>
    <scope>NUCLEOTIDE SEQUENCE [LARGE SCALE GENOMIC DNA]</scope>
    <source>
        <strain evidence="7 8">DSM 22653</strain>
    </source>
</reference>
<evidence type="ECO:0000256" key="2">
    <source>
        <dbReference type="ARBA" id="ARBA00022448"/>
    </source>
</evidence>
<keyword evidence="4 7" id="KW-0067">ATP-binding</keyword>
<protein>
    <submittedName>
        <fullName evidence="7">Manganese/zinc/iron transport system ATP-binding protein</fullName>
    </submittedName>
</protein>
<dbReference type="SUPFAM" id="SSF52540">
    <property type="entry name" value="P-loop containing nucleoside triphosphate hydrolases"/>
    <property type="match status" value="1"/>
</dbReference>
<evidence type="ECO:0000256" key="5">
    <source>
        <dbReference type="SAM" id="MobiDB-lite"/>
    </source>
</evidence>
<feature type="domain" description="ABC transporter" evidence="6">
    <location>
        <begin position="7"/>
        <end position="239"/>
    </location>
</feature>
<dbReference type="Gene3D" id="3.40.50.300">
    <property type="entry name" value="P-loop containing nucleotide triphosphate hydrolases"/>
    <property type="match status" value="1"/>
</dbReference>
<keyword evidence="2" id="KW-0813">Transport</keyword>
<dbReference type="GO" id="GO:0016887">
    <property type="term" value="F:ATP hydrolysis activity"/>
    <property type="evidence" value="ECO:0007669"/>
    <property type="project" value="InterPro"/>
</dbReference>
<keyword evidence="8" id="KW-1185">Reference proteome</keyword>
<dbReference type="GO" id="GO:0005524">
    <property type="term" value="F:ATP binding"/>
    <property type="evidence" value="ECO:0007669"/>
    <property type="project" value="UniProtKB-KW"/>
</dbReference>
<evidence type="ECO:0000256" key="4">
    <source>
        <dbReference type="ARBA" id="ARBA00022840"/>
    </source>
</evidence>
<proteinExistence type="inferred from homology"/>
<dbReference type="AlphaFoldDB" id="A0A660LB75"/>
<dbReference type="Proteomes" id="UP000267019">
    <property type="component" value="Unassembled WGS sequence"/>
</dbReference>
<dbReference type="InterPro" id="IPR017871">
    <property type="entry name" value="ABC_transporter-like_CS"/>
</dbReference>
<name>A0A660LB75_9BACL</name>
<dbReference type="InterPro" id="IPR050153">
    <property type="entry name" value="Metal_Ion_Import_ABC"/>
</dbReference>
<dbReference type="PROSITE" id="PS00211">
    <property type="entry name" value="ABC_TRANSPORTER_1"/>
    <property type="match status" value="1"/>
</dbReference>
<dbReference type="EMBL" id="RBIJ01000001">
    <property type="protein sequence ID" value="RKQ88850.1"/>
    <property type="molecule type" value="Genomic_DNA"/>
</dbReference>